<dbReference type="PANTHER" id="PTHR47256:SF1">
    <property type="entry name" value="ZN(II)2CYS6 TRANSCRIPTION FACTOR (EUROFUNG)"/>
    <property type="match status" value="1"/>
</dbReference>
<dbReference type="GO" id="GO:0008270">
    <property type="term" value="F:zinc ion binding"/>
    <property type="evidence" value="ECO:0007669"/>
    <property type="project" value="InterPro"/>
</dbReference>
<organism evidence="3 4">
    <name type="scientific">Fusarium equiseti</name>
    <name type="common">Fusarium scirpi</name>
    <dbReference type="NCBI Taxonomy" id="61235"/>
    <lineage>
        <taxon>Eukaryota</taxon>
        <taxon>Fungi</taxon>
        <taxon>Dikarya</taxon>
        <taxon>Ascomycota</taxon>
        <taxon>Pezizomycotina</taxon>
        <taxon>Sordariomycetes</taxon>
        <taxon>Hypocreomycetidae</taxon>
        <taxon>Hypocreales</taxon>
        <taxon>Nectriaceae</taxon>
        <taxon>Fusarium</taxon>
        <taxon>Fusarium incarnatum-equiseti species complex</taxon>
    </lineage>
</organism>
<protein>
    <recommendedName>
        <fullName evidence="2">Xylanolytic transcriptional activator regulatory domain-containing protein</fullName>
    </recommendedName>
</protein>
<dbReference type="Proteomes" id="UP000693738">
    <property type="component" value="Unassembled WGS sequence"/>
</dbReference>
<reference evidence="3" key="1">
    <citation type="submission" date="2021-05" db="EMBL/GenBank/DDBJ databases">
        <authorList>
            <person name="Khan N."/>
        </authorList>
    </citation>
    <scope>NUCLEOTIDE SEQUENCE</scope>
</reference>
<accession>A0A8J2IZC3</accession>
<dbReference type="InterPro" id="IPR053187">
    <property type="entry name" value="Notoamide_regulator"/>
</dbReference>
<dbReference type="Pfam" id="PF04082">
    <property type="entry name" value="Fungal_trans"/>
    <property type="match status" value="1"/>
</dbReference>
<sequence length="519" mass="59415">MQHLSLDVSEKPIFYSNYMSNRALITSEPQPNEIPVKDPIIYQVPYHAAEVTDPHLDAIKAKRWTSIIDDDKLLRKLIQTYFLKEYPFLPAFQKDYFLQDMISGRKQYCSPLLVHAVLASACHGYSEATNRAEFWNSQTLGYQFLGEARRLWELEAAKPRLTTIQAAIVLSVVYDANGGDEIGRQYLTQAVAAAHSMHLFFQPTQLDDEVEYNARAITAWSLFGLQAVHSFAVFKAPLLSMPPSIALPEISEESNNYGDLWLRYPSSKRPIAVNYSHTFIALAGFRAIINDMAAMFFIKVERPVNVTINSIQGFCVRLDSWHRNLPTDLMAKEICFPWQLKLHMHYYNLIIFLLETLNITSTQALYDVSVQRALNDAKARLETILRLYYLRHGYESYDIFLLSLLSFLGFMQLKDMKSTDPGEVESRRSTVALVAKGLHDQSRNCYLAEIVFRIMKRNMGADSHILLRGVDLGDEDEEAAMRMSEQIHSSWPVDIHSIDGNADKQRIENLIRKTDRLGI</sequence>
<dbReference type="EMBL" id="CAJSTJ010000179">
    <property type="protein sequence ID" value="CAG7565306.1"/>
    <property type="molecule type" value="Genomic_DNA"/>
</dbReference>
<dbReference type="CDD" id="cd12148">
    <property type="entry name" value="fungal_TF_MHR"/>
    <property type="match status" value="1"/>
</dbReference>
<dbReference type="InterPro" id="IPR007219">
    <property type="entry name" value="XnlR_reg_dom"/>
</dbReference>
<keyword evidence="1" id="KW-0539">Nucleus</keyword>
<proteinExistence type="predicted"/>
<evidence type="ECO:0000259" key="2">
    <source>
        <dbReference type="Pfam" id="PF04082"/>
    </source>
</evidence>
<dbReference type="GO" id="GO:0003677">
    <property type="term" value="F:DNA binding"/>
    <property type="evidence" value="ECO:0007669"/>
    <property type="project" value="InterPro"/>
</dbReference>
<dbReference type="PANTHER" id="PTHR47256">
    <property type="entry name" value="ZN(II)2CYS6 TRANSCRIPTION FACTOR (EUROFUNG)-RELATED"/>
    <property type="match status" value="1"/>
</dbReference>
<dbReference type="AlphaFoldDB" id="A0A8J2IZC3"/>
<gene>
    <name evidence="3" type="ORF">FEQUK3_LOCUS11021</name>
</gene>
<dbReference type="GO" id="GO:0006351">
    <property type="term" value="P:DNA-templated transcription"/>
    <property type="evidence" value="ECO:0007669"/>
    <property type="project" value="InterPro"/>
</dbReference>
<name>A0A8J2IZC3_FUSEQ</name>
<evidence type="ECO:0000313" key="3">
    <source>
        <dbReference type="EMBL" id="CAG7565306.1"/>
    </source>
</evidence>
<feature type="domain" description="Xylanolytic transcriptional activator regulatory" evidence="2">
    <location>
        <begin position="78"/>
        <end position="237"/>
    </location>
</feature>
<evidence type="ECO:0000313" key="4">
    <source>
        <dbReference type="Proteomes" id="UP000693738"/>
    </source>
</evidence>
<evidence type="ECO:0000256" key="1">
    <source>
        <dbReference type="ARBA" id="ARBA00023242"/>
    </source>
</evidence>
<comment type="caution">
    <text evidence="3">The sequence shown here is derived from an EMBL/GenBank/DDBJ whole genome shotgun (WGS) entry which is preliminary data.</text>
</comment>